<sequence>MPTLLLDVVVDELLTLIAGFLPAHSVCAARATCQRLLRIASSDQLWRPLALWLPGMGAAYATAAPADPVPWRAILASWTASHVAHAVDAAAERLQADGKRAHSSQRLTQARLRQTLQRAESARTVRERRSGERQRLLAAHAAWREETHQPSWRLPQREAAPPPCARSIADAQRALDEAARHVLVAEASVLRTKQELRALMGDISRIDGQRRQLVMAASQAHNVARRCAAQRYFGVGAMVGARVKKERRRPGKSKIH</sequence>
<dbReference type="Proteomes" id="UP000013827">
    <property type="component" value="Unassembled WGS sequence"/>
</dbReference>
<dbReference type="AlphaFoldDB" id="A0A0D3I447"/>
<organism evidence="3 4">
    <name type="scientific">Emiliania huxleyi (strain CCMP1516)</name>
    <dbReference type="NCBI Taxonomy" id="280463"/>
    <lineage>
        <taxon>Eukaryota</taxon>
        <taxon>Haptista</taxon>
        <taxon>Haptophyta</taxon>
        <taxon>Prymnesiophyceae</taxon>
        <taxon>Isochrysidales</taxon>
        <taxon>Noelaerhabdaceae</taxon>
        <taxon>Emiliania</taxon>
    </lineage>
</organism>
<protein>
    <recommendedName>
        <fullName evidence="2">F-box domain-containing protein</fullName>
    </recommendedName>
</protein>
<accession>A0A0D3I447</accession>
<evidence type="ECO:0000256" key="1">
    <source>
        <dbReference type="SAM" id="SignalP"/>
    </source>
</evidence>
<feature type="chain" id="PRO_5044246989" description="F-box domain-containing protein" evidence="1">
    <location>
        <begin position="20"/>
        <end position="256"/>
    </location>
</feature>
<dbReference type="Pfam" id="PF12937">
    <property type="entry name" value="F-box-like"/>
    <property type="match status" value="1"/>
</dbReference>
<feature type="signal peptide" evidence="1">
    <location>
        <begin position="1"/>
        <end position="19"/>
    </location>
</feature>
<dbReference type="InterPro" id="IPR001810">
    <property type="entry name" value="F-box_dom"/>
</dbReference>
<name>A0A0D3I447_EMIH1</name>
<dbReference type="HOGENOM" id="CLU_1087524_0_0_1"/>
<dbReference type="EnsemblProtists" id="EOD06032">
    <property type="protein sequence ID" value="EOD06032"/>
    <property type="gene ID" value="EMIHUDRAFT_250058"/>
</dbReference>
<dbReference type="Gene3D" id="1.20.1280.50">
    <property type="match status" value="1"/>
</dbReference>
<keyword evidence="1" id="KW-0732">Signal</keyword>
<dbReference type="InterPro" id="IPR036047">
    <property type="entry name" value="F-box-like_dom_sf"/>
</dbReference>
<evidence type="ECO:0000313" key="4">
    <source>
        <dbReference type="Proteomes" id="UP000013827"/>
    </source>
</evidence>
<evidence type="ECO:0000259" key="2">
    <source>
        <dbReference type="Pfam" id="PF12937"/>
    </source>
</evidence>
<reference evidence="4" key="1">
    <citation type="journal article" date="2013" name="Nature">
        <title>Pan genome of the phytoplankton Emiliania underpins its global distribution.</title>
        <authorList>
            <person name="Read B.A."/>
            <person name="Kegel J."/>
            <person name="Klute M.J."/>
            <person name="Kuo A."/>
            <person name="Lefebvre S.C."/>
            <person name="Maumus F."/>
            <person name="Mayer C."/>
            <person name="Miller J."/>
            <person name="Monier A."/>
            <person name="Salamov A."/>
            <person name="Young J."/>
            <person name="Aguilar M."/>
            <person name="Claverie J.M."/>
            <person name="Frickenhaus S."/>
            <person name="Gonzalez K."/>
            <person name="Herman E.K."/>
            <person name="Lin Y.C."/>
            <person name="Napier J."/>
            <person name="Ogata H."/>
            <person name="Sarno A.F."/>
            <person name="Shmutz J."/>
            <person name="Schroeder D."/>
            <person name="de Vargas C."/>
            <person name="Verret F."/>
            <person name="von Dassow P."/>
            <person name="Valentin K."/>
            <person name="Van de Peer Y."/>
            <person name="Wheeler G."/>
            <person name="Dacks J.B."/>
            <person name="Delwiche C.F."/>
            <person name="Dyhrman S.T."/>
            <person name="Glockner G."/>
            <person name="John U."/>
            <person name="Richards T."/>
            <person name="Worden A.Z."/>
            <person name="Zhang X."/>
            <person name="Grigoriev I.V."/>
            <person name="Allen A.E."/>
            <person name="Bidle K."/>
            <person name="Borodovsky M."/>
            <person name="Bowler C."/>
            <person name="Brownlee C."/>
            <person name="Cock J.M."/>
            <person name="Elias M."/>
            <person name="Gladyshev V.N."/>
            <person name="Groth M."/>
            <person name="Guda C."/>
            <person name="Hadaegh A."/>
            <person name="Iglesias-Rodriguez M.D."/>
            <person name="Jenkins J."/>
            <person name="Jones B.M."/>
            <person name="Lawson T."/>
            <person name="Leese F."/>
            <person name="Lindquist E."/>
            <person name="Lobanov A."/>
            <person name="Lomsadze A."/>
            <person name="Malik S.B."/>
            <person name="Marsh M.E."/>
            <person name="Mackinder L."/>
            <person name="Mock T."/>
            <person name="Mueller-Roeber B."/>
            <person name="Pagarete A."/>
            <person name="Parker M."/>
            <person name="Probert I."/>
            <person name="Quesneville H."/>
            <person name="Raines C."/>
            <person name="Rensing S.A."/>
            <person name="Riano-Pachon D.M."/>
            <person name="Richier S."/>
            <person name="Rokitta S."/>
            <person name="Shiraiwa Y."/>
            <person name="Soanes D.M."/>
            <person name="van der Giezen M."/>
            <person name="Wahlund T.M."/>
            <person name="Williams B."/>
            <person name="Wilson W."/>
            <person name="Wolfe G."/>
            <person name="Wurch L.L."/>
        </authorList>
    </citation>
    <scope>NUCLEOTIDE SEQUENCE</scope>
</reference>
<dbReference type="KEGG" id="ehx:EMIHUDRAFT_250058"/>
<proteinExistence type="predicted"/>
<keyword evidence="4" id="KW-1185">Reference proteome</keyword>
<dbReference type="PaxDb" id="2903-EOD06032"/>
<evidence type="ECO:0000313" key="3">
    <source>
        <dbReference type="EnsemblProtists" id="EOD06032"/>
    </source>
</evidence>
<dbReference type="SUPFAM" id="SSF81383">
    <property type="entry name" value="F-box domain"/>
    <property type="match status" value="1"/>
</dbReference>
<reference evidence="3" key="2">
    <citation type="submission" date="2024-10" db="UniProtKB">
        <authorList>
            <consortium name="EnsemblProtists"/>
        </authorList>
    </citation>
    <scope>IDENTIFICATION</scope>
</reference>
<feature type="domain" description="F-box" evidence="2">
    <location>
        <begin position="11"/>
        <end position="48"/>
    </location>
</feature>
<dbReference type="GeneID" id="17252182"/>
<dbReference type="CDD" id="cd09917">
    <property type="entry name" value="F-box_SF"/>
    <property type="match status" value="1"/>
</dbReference>
<dbReference type="RefSeq" id="XP_005758461.1">
    <property type="nucleotide sequence ID" value="XM_005758404.1"/>
</dbReference>